<protein>
    <submittedName>
        <fullName evidence="1">Uncharacterized protein</fullName>
    </submittedName>
</protein>
<proteinExistence type="predicted"/>
<comment type="caution">
    <text evidence="1">The sequence shown here is derived from an EMBL/GenBank/DDBJ whole genome shotgun (WGS) entry which is preliminary data.</text>
</comment>
<sequence length="67" mass="7454">MSKKQILLINGMAGYEKVATAAMLPNILYYGKFTVLKATDSVKEDFSVLKRKASALLLSLEQYLNLV</sequence>
<dbReference type="GeneID" id="78530624"/>
<organism evidence="1 2">
    <name type="scientific">Prevotella bivia DNF00320</name>
    <dbReference type="NCBI Taxonomy" id="1401068"/>
    <lineage>
        <taxon>Bacteria</taxon>
        <taxon>Pseudomonadati</taxon>
        <taxon>Bacteroidota</taxon>
        <taxon>Bacteroidia</taxon>
        <taxon>Bacteroidales</taxon>
        <taxon>Prevotellaceae</taxon>
        <taxon>Prevotella</taxon>
    </lineage>
</organism>
<name>A0A096A8L4_9BACT</name>
<reference evidence="1 2" key="1">
    <citation type="submission" date="2014-07" db="EMBL/GenBank/DDBJ databases">
        <authorList>
            <person name="McCorrison J."/>
            <person name="Sanka R."/>
            <person name="Torralba M."/>
            <person name="Gillis M."/>
            <person name="Haft D.H."/>
            <person name="Methe B."/>
            <person name="Sutton G."/>
            <person name="Nelson K.E."/>
        </authorList>
    </citation>
    <scope>NUCLEOTIDE SEQUENCE [LARGE SCALE GENOMIC DNA]</scope>
    <source>
        <strain evidence="1 2">DNF00320</strain>
    </source>
</reference>
<dbReference type="Proteomes" id="UP000029525">
    <property type="component" value="Unassembled WGS sequence"/>
</dbReference>
<accession>A0A096A8L4</accession>
<dbReference type="OrthoDB" id="9800808at2"/>
<evidence type="ECO:0000313" key="2">
    <source>
        <dbReference type="Proteomes" id="UP000029525"/>
    </source>
</evidence>
<dbReference type="RefSeq" id="WP_004338184.1">
    <property type="nucleotide sequence ID" value="NZ_JRNQ01000088.1"/>
</dbReference>
<dbReference type="AlphaFoldDB" id="A0A096A8L4"/>
<evidence type="ECO:0000313" key="1">
    <source>
        <dbReference type="EMBL" id="KGF43433.1"/>
    </source>
</evidence>
<gene>
    <name evidence="1" type="ORF">HMPREF0647_10085</name>
</gene>
<dbReference type="EMBL" id="JRNQ01000088">
    <property type="protein sequence ID" value="KGF43433.1"/>
    <property type="molecule type" value="Genomic_DNA"/>
</dbReference>